<dbReference type="Pfam" id="PF13474">
    <property type="entry name" value="SnoaL_3"/>
    <property type="match status" value="1"/>
</dbReference>
<dbReference type="InterPro" id="IPR032710">
    <property type="entry name" value="NTF2-like_dom_sf"/>
</dbReference>
<dbReference type="RefSeq" id="WP_100357952.1">
    <property type="nucleotide sequence ID" value="NZ_JAMXXJ010000014.1"/>
</dbReference>
<gene>
    <name evidence="2" type="ORF">CU320_11705</name>
</gene>
<evidence type="ECO:0000259" key="1">
    <source>
        <dbReference type="Pfam" id="PF13474"/>
    </source>
</evidence>
<accession>A0A2H9UJG6</accession>
<dbReference type="EMBL" id="PGOZ01000016">
    <property type="protein sequence ID" value="PJI31821.1"/>
    <property type="molecule type" value="Genomic_DNA"/>
</dbReference>
<proteinExistence type="predicted"/>
<dbReference type="AlphaFoldDB" id="A0A2H9UJG6"/>
<dbReference type="Gene3D" id="3.10.450.50">
    <property type="match status" value="1"/>
</dbReference>
<evidence type="ECO:0000313" key="3">
    <source>
        <dbReference type="Proteomes" id="UP000242351"/>
    </source>
</evidence>
<evidence type="ECO:0000313" key="2">
    <source>
        <dbReference type="EMBL" id="PJI31821.1"/>
    </source>
</evidence>
<reference evidence="2 3" key="2">
    <citation type="submission" date="2017-12" db="EMBL/GenBank/DDBJ databases">
        <title>Revising the taxonomy of the Acinetobacter lwoffii group: the description of Acinetobacter pseudolwoffii sp. nov. and emended description of Acinetobacter lwoffii.</title>
        <authorList>
            <person name="Nemec A."/>
        </authorList>
    </citation>
    <scope>NUCLEOTIDE SEQUENCE [LARGE SCALE GENOMIC DNA]</scope>
    <source>
        <strain evidence="2 3">ANC 5347</strain>
    </source>
</reference>
<name>A0A2H9UJG6_9GAMM</name>
<protein>
    <submittedName>
        <fullName evidence="2">DUF4440 domain-containing protein</fullName>
    </submittedName>
</protein>
<sequence>MQVFGDEQLSQEVMAFLQQWDHAICSLEIQDIIQLCRPDIRLVDVSTEIKGIDAYQALWLQYRPFIPEGIRIERQDINIHVSTDLALVDGYVRVNYAVIEPIFQLGWCRVSMCLSKQQGRWQLLHQHTSVPVQLETRKMRRIKSVS</sequence>
<dbReference type="Proteomes" id="UP000242351">
    <property type="component" value="Unassembled WGS sequence"/>
</dbReference>
<dbReference type="SUPFAM" id="SSF54427">
    <property type="entry name" value="NTF2-like"/>
    <property type="match status" value="1"/>
</dbReference>
<feature type="domain" description="SnoaL-like" evidence="1">
    <location>
        <begin position="13"/>
        <end position="132"/>
    </location>
</feature>
<comment type="caution">
    <text evidence="2">The sequence shown here is derived from an EMBL/GenBank/DDBJ whole genome shotgun (WGS) entry which is preliminary data.</text>
</comment>
<organism evidence="2 3">
    <name type="scientific">Acinetobacter pseudolwoffii</name>
    <dbReference type="NCBI Taxonomy" id="2053287"/>
    <lineage>
        <taxon>Bacteria</taxon>
        <taxon>Pseudomonadati</taxon>
        <taxon>Pseudomonadota</taxon>
        <taxon>Gammaproteobacteria</taxon>
        <taxon>Moraxellales</taxon>
        <taxon>Moraxellaceae</taxon>
        <taxon>Acinetobacter</taxon>
    </lineage>
</organism>
<reference evidence="2 3" key="1">
    <citation type="submission" date="2017-11" db="EMBL/GenBank/DDBJ databases">
        <authorList>
            <person name="Han C.G."/>
        </authorList>
    </citation>
    <scope>NUCLEOTIDE SEQUENCE [LARGE SCALE GENOMIC DNA]</scope>
    <source>
        <strain evidence="2 3">ANC 5347</strain>
    </source>
</reference>
<dbReference type="InterPro" id="IPR037401">
    <property type="entry name" value="SnoaL-like"/>
</dbReference>